<accession>A0A382FDG3</accession>
<gene>
    <name evidence="1" type="ORF">METZ01_LOCUS213980</name>
</gene>
<evidence type="ECO:0000313" key="1">
    <source>
        <dbReference type="EMBL" id="SVB61126.1"/>
    </source>
</evidence>
<name>A0A382FDG3_9ZZZZ</name>
<organism evidence="1">
    <name type="scientific">marine metagenome</name>
    <dbReference type="NCBI Taxonomy" id="408172"/>
    <lineage>
        <taxon>unclassified sequences</taxon>
        <taxon>metagenomes</taxon>
        <taxon>ecological metagenomes</taxon>
    </lineage>
</organism>
<feature type="non-terminal residue" evidence="1">
    <location>
        <position position="1"/>
    </location>
</feature>
<dbReference type="AlphaFoldDB" id="A0A382FDG3"/>
<dbReference type="EMBL" id="UINC01049399">
    <property type="protein sequence ID" value="SVB61126.1"/>
    <property type="molecule type" value="Genomic_DNA"/>
</dbReference>
<feature type="non-terminal residue" evidence="1">
    <location>
        <position position="165"/>
    </location>
</feature>
<reference evidence="1" key="1">
    <citation type="submission" date="2018-05" db="EMBL/GenBank/DDBJ databases">
        <authorList>
            <person name="Lanie J.A."/>
            <person name="Ng W.-L."/>
            <person name="Kazmierczak K.M."/>
            <person name="Andrzejewski T.M."/>
            <person name="Davidsen T.M."/>
            <person name="Wayne K.J."/>
            <person name="Tettelin H."/>
            <person name="Glass J.I."/>
            <person name="Rusch D."/>
            <person name="Podicherti R."/>
            <person name="Tsui H.-C.T."/>
            <person name="Winkler M.E."/>
        </authorList>
    </citation>
    <scope>NUCLEOTIDE SEQUENCE</scope>
</reference>
<evidence type="ECO:0008006" key="2">
    <source>
        <dbReference type="Google" id="ProtNLM"/>
    </source>
</evidence>
<sequence>VVSDGSAHCFFGYYDKCPWDQSNRYLLFHRILGSGIPGTEISATIGYCDTERGNHFTPLAATDSWNWQQGSMLQWLENCTEKKILFNRATPQGYGTILLDIDKGEEVLLRRPLAAASPQGDFIVSYNYSRLAVTHSAIGYFTHPVNHELECCPEDDGLFHVDLRT</sequence>
<proteinExistence type="predicted"/>
<protein>
    <recommendedName>
        <fullName evidence="2">Glycosyl hydrolase family 32 N-terminal domain-containing protein</fullName>
    </recommendedName>
</protein>